<feature type="signal peptide" evidence="2">
    <location>
        <begin position="1"/>
        <end position="20"/>
    </location>
</feature>
<keyword evidence="1 4" id="KW-0413">Isomerase</keyword>
<evidence type="ECO:0000256" key="1">
    <source>
        <dbReference type="PROSITE-ProRule" id="PRU00278"/>
    </source>
</evidence>
<dbReference type="InterPro" id="IPR000297">
    <property type="entry name" value="PPIase_PpiC"/>
</dbReference>
<accession>I4C0V9</accession>
<dbReference type="PANTHER" id="PTHR47245:SF2">
    <property type="entry name" value="PEPTIDYL-PROLYL CIS-TRANS ISOMERASE HP_0175-RELATED"/>
    <property type="match status" value="1"/>
</dbReference>
<dbReference type="Gene3D" id="1.10.8.1040">
    <property type="match status" value="1"/>
</dbReference>
<evidence type="ECO:0000256" key="2">
    <source>
        <dbReference type="SAM" id="SignalP"/>
    </source>
</evidence>
<dbReference type="STRING" id="706587.Desti_0465"/>
<evidence type="ECO:0000259" key="3">
    <source>
        <dbReference type="PROSITE" id="PS50198"/>
    </source>
</evidence>
<reference evidence="5" key="1">
    <citation type="submission" date="2012-06" db="EMBL/GenBank/DDBJ databases">
        <title>Complete sequence of chromosome of Desulfomonile tiedjei DSM 6799.</title>
        <authorList>
            <person name="Lucas S."/>
            <person name="Copeland A."/>
            <person name="Lapidus A."/>
            <person name="Glavina del Rio T."/>
            <person name="Dalin E."/>
            <person name="Tice H."/>
            <person name="Bruce D."/>
            <person name="Goodwin L."/>
            <person name="Pitluck S."/>
            <person name="Peters L."/>
            <person name="Ovchinnikova G."/>
            <person name="Zeytun A."/>
            <person name="Lu M."/>
            <person name="Kyrpides N."/>
            <person name="Mavromatis K."/>
            <person name="Ivanova N."/>
            <person name="Brettin T."/>
            <person name="Detter J.C."/>
            <person name="Han C."/>
            <person name="Larimer F."/>
            <person name="Land M."/>
            <person name="Hauser L."/>
            <person name="Markowitz V."/>
            <person name="Cheng J.-F."/>
            <person name="Hugenholtz P."/>
            <person name="Woyke T."/>
            <person name="Wu D."/>
            <person name="Spring S."/>
            <person name="Schroeder M."/>
            <person name="Brambilla E."/>
            <person name="Klenk H.-P."/>
            <person name="Eisen J.A."/>
        </authorList>
    </citation>
    <scope>NUCLEOTIDE SEQUENCE [LARGE SCALE GENOMIC DNA]</scope>
    <source>
        <strain evidence="5">ATCC 49306 / DSM 6799 / DCB-1</strain>
    </source>
</reference>
<dbReference type="PROSITE" id="PS50198">
    <property type="entry name" value="PPIC_PPIASE_2"/>
    <property type="match status" value="1"/>
</dbReference>
<dbReference type="AlphaFoldDB" id="I4C0V9"/>
<dbReference type="KEGG" id="dti:Desti_0465"/>
<dbReference type="PATRIC" id="fig|706587.4.peg.531"/>
<dbReference type="eggNOG" id="COG0760">
    <property type="taxonomic scope" value="Bacteria"/>
</dbReference>
<name>I4C0V9_DESTA</name>
<feature type="domain" description="PpiC" evidence="3">
    <location>
        <begin position="137"/>
        <end position="232"/>
    </location>
</feature>
<keyword evidence="1" id="KW-0697">Rotamase</keyword>
<dbReference type="EMBL" id="CP003360">
    <property type="protein sequence ID" value="AFM23200.1"/>
    <property type="molecule type" value="Genomic_DNA"/>
</dbReference>
<proteinExistence type="predicted"/>
<feature type="chain" id="PRO_5007918998" evidence="2">
    <location>
        <begin position="21"/>
        <end position="277"/>
    </location>
</feature>
<dbReference type="Pfam" id="PF13145">
    <property type="entry name" value="Rotamase_2"/>
    <property type="match status" value="1"/>
</dbReference>
<dbReference type="InterPro" id="IPR050245">
    <property type="entry name" value="PrsA_foldase"/>
</dbReference>
<dbReference type="SUPFAM" id="SSF54534">
    <property type="entry name" value="FKBP-like"/>
    <property type="match status" value="1"/>
</dbReference>
<dbReference type="HOGENOM" id="CLU_034646_1_1_7"/>
<keyword evidence="2" id="KW-0732">Signal</keyword>
<dbReference type="Gene3D" id="3.10.50.40">
    <property type="match status" value="1"/>
</dbReference>
<dbReference type="SUPFAM" id="SSF109998">
    <property type="entry name" value="Triger factor/SurA peptide-binding domain-like"/>
    <property type="match status" value="1"/>
</dbReference>
<evidence type="ECO:0000313" key="4">
    <source>
        <dbReference type="EMBL" id="AFM23200.1"/>
    </source>
</evidence>
<gene>
    <name evidence="4" type="ordered locus">Desti_0465</name>
</gene>
<evidence type="ECO:0000313" key="5">
    <source>
        <dbReference type="Proteomes" id="UP000006055"/>
    </source>
</evidence>
<organism evidence="4 5">
    <name type="scientific">Desulfomonile tiedjei (strain ATCC 49306 / DSM 6799 / DCB-1)</name>
    <dbReference type="NCBI Taxonomy" id="706587"/>
    <lineage>
        <taxon>Bacteria</taxon>
        <taxon>Pseudomonadati</taxon>
        <taxon>Thermodesulfobacteriota</taxon>
        <taxon>Desulfomonilia</taxon>
        <taxon>Desulfomonilales</taxon>
        <taxon>Desulfomonilaceae</taxon>
        <taxon>Desulfomonile</taxon>
    </lineage>
</organism>
<dbReference type="InterPro" id="IPR046357">
    <property type="entry name" value="PPIase_dom_sf"/>
</dbReference>
<protein>
    <submittedName>
        <fullName evidence="4">Parvulin-like peptidyl-prolyl isomerase</fullName>
    </submittedName>
</protein>
<keyword evidence="5" id="KW-1185">Reference proteome</keyword>
<dbReference type="RefSeq" id="WP_014808359.1">
    <property type="nucleotide sequence ID" value="NC_018025.1"/>
</dbReference>
<dbReference type="Proteomes" id="UP000006055">
    <property type="component" value="Chromosome"/>
</dbReference>
<dbReference type="OrthoDB" id="14196at2"/>
<dbReference type="PANTHER" id="PTHR47245">
    <property type="entry name" value="PEPTIDYLPROLYL ISOMERASE"/>
    <property type="match status" value="1"/>
</dbReference>
<sequence>MKRIGFLLLFITLISVPGYAQEKQPTDVLATVGNHTITRQMLDNIIATIPEENRVPFLTPDGRKKILDEVVSFMLLAEAAKTTEMDKEPAIKTRLDYTQTEYLAREYFRRHMAKLPQISEQELESYYKEHLSEFKPPEEVQARHILVKTEAEANKVLEQAKSGKDFAELAKKFSIDPAAARGGKLELQDGRDWLPKGTFEKSFEYALFKISKGGVGGPVKTQFGWHILKVDDRRTPETPSFVQVRAMIKNRLQDQKNAEIHKQLTEQVKQSVPVVIK</sequence>
<dbReference type="InterPro" id="IPR027304">
    <property type="entry name" value="Trigger_fact/SurA_dom_sf"/>
</dbReference>
<dbReference type="GO" id="GO:0003755">
    <property type="term" value="F:peptidyl-prolyl cis-trans isomerase activity"/>
    <property type="evidence" value="ECO:0007669"/>
    <property type="project" value="UniProtKB-KW"/>
</dbReference>